<reference evidence="3" key="1">
    <citation type="submission" date="2022-04" db="EMBL/GenBank/DDBJ databases">
        <title>A functionally conserved STORR gene fusion in Papaver species that diverged 16.8 million years ago.</title>
        <authorList>
            <person name="Catania T."/>
        </authorList>
    </citation>
    <scope>NUCLEOTIDE SEQUENCE</scope>
    <source>
        <strain evidence="3">S-188037</strain>
    </source>
</reference>
<evidence type="ECO:0000313" key="4">
    <source>
        <dbReference type="Proteomes" id="UP001202328"/>
    </source>
</evidence>
<dbReference type="Proteomes" id="UP001202328">
    <property type="component" value="Unassembled WGS sequence"/>
</dbReference>
<dbReference type="InterPro" id="IPR001611">
    <property type="entry name" value="Leu-rich_rpt"/>
</dbReference>
<dbReference type="SUPFAM" id="SSF52058">
    <property type="entry name" value="L domain-like"/>
    <property type="match status" value="1"/>
</dbReference>
<sequence>MNLVHFISVLSISSLIILSVSAQTKSTDVEALRVLEASFGIPSLSSDPCLPEPYSWIKCSSDDTPRITTIDLHDQNIYGITLPDFSSMDALEIIDLSGNIFSQEFPDFLAKFPKLKVLNLAGNFFYGTIPTSLEKNKNVIVTLTGTQQGFLCYSDKDNCETETGTATSPGTSTRKSKKKLPIILGTVIPIFVIFWAVVGFLAVNNQRRKAAAAQNNGATMPGKPIYGNTMSPNPLLHEMNYQDPGLTAESVIPDHLEVNTDQQAHPTVHAI</sequence>
<dbReference type="EMBL" id="JAJJMB010004716">
    <property type="protein sequence ID" value="KAI3942150.1"/>
    <property type="molecule type" value="Genomic_DNA"/>
</dbReference>
<organism evidence="3 4">
    <name type="scientific">Papaver atlanticum</name>
    <dbReference type="NCBI Taxonomy" id="357466"/>
    <lineage>
        <taxon>Eukaryota</taxon>
        <taxon>Viridiplantae</taxon>
        <taxon>Streptophyta</taxon>
        <taxon>Embryophyta</taxon>
        <taxon>Tracheophyta</taxon>
        <taxon>Spermatophyta</taxon>
        <taxon>Magnoliopsida</taxon>
        <taxon>Ranunculales</taxon>
        <taxon>Papaveraceae</taxon>
        <taxon>Papaveroideae</taxon>
        <taxon>Papaver</taxon>
    </lineage>
</organism>
<accession>A0AAD4XS60</accession>
<dbReference type="InterPro" id="IPR032675">
    <property type="entry name" value="LRR_dom_sf"/>
</dbReference>
<evidence type="ECO:0000256" key="1">
    <source>
        <dbReference type="SAM" id="Phobius"/>
    </source>
</evidence>
<dbReference type="Gene3D" id="3.80.10.10">
    <property type="entry name" value="Ribonuclease Inhibitor"/>
    <property type="match status" value="1"/>
</dbReference>
<comment type="caution">
    <text evidence="3">The sequence shown here is derived from an EMBL/GenBank/DDBJ whole genome shotgun (WGS) entry which is preliminary data.</text>
</comment>
<evidence type="ECO:0000256" key="2">
    <source>
        <dbReference type="SAM" id="SignalP"/>
    </source>
</evidence>
<keyword evidence="1" id="KW-0812">Transmembrane</keyword>
<feature type="chain" id="PRO_5042179920" evidence="2">
    <location>
        <begin position="23"/>
        <end position="271"/>
    </location>
</feature>
<dbReference type="PANTHER" id="PTHR45631:SF44">
    <property type="entry name" value="CARBOHYDRATE-BINDING PROTEIN OF THE ER PROTEIN"/>
    <property type="match status" value="1"/>
</dbReference>
<gene>
    <name evidence="3" type="ORF">MKW98_003749</name>
</gene>
<keyword evidence="1" id="KW-1133">Transmembrane helix</keyword>
<protein>
    <submittedName>
        <fullName evidence="3">Uncharacterized protein</fullName>
    </submittedName>
</protein>
<dbReference type="PANTHER" id="PTHR45631">
    <property type="entry name" value="OS07G0107800 PROTEIN-RELATED"/>
    <property type="match status" value="1"/>
</dbReference>
<keyword evidence="1" id="KW-0472">Membrane</keyword>
<feature type="transmembrane region" description="Helical" evidence="1">
    <location>
        <begin position="182"/>
        <end position="203"/>
    </location>
</feature>
<evidence type="ECO:0000313" key="3">
    <source>
        <dbReference type="EMBL" id="KAI3942150.1"/>
    </source>
</evidence>
<dbReference type="AlphaFoldDB" id="A0AAD4XS60"/>
<proteinExistence type="predicted"/>
<keyword evidence="2" id="KW-0732">Signal</keyword>
<dbReference type="Pfam" id="PF00560">
    <property type="entry name" value="LRR_1"/>
    <property type="match status" value="2"/>
</dbReference>
<feature type="signal peptide" evidence="2">
    <location>
        <begin position="1"/>
        <end position="22"/>
    </location>
</feature>
<keyword evidence="4" id="KW-1185">Reference proteome</keyword>
<name>A0AAD4XS60_9MAGN</name>